<protein>
    <submittedName>
        <fullName evidence="1">Uncharacterized protein</fullName>
    </submittedName>
</protein>
<sequence>MERGPGSGPVRSIEAAGHSIHIRVFGRGPEILPALHRWLSLEDWFEHASTHVGLQIGYVPLRLLACTTASSWRGEAQSSDLLLILPHMPSLQFAEIWSQAKVSSSAWASNAAAQPGTLRVGIFRGLRSLMTVYELGV</sequence>
<evidence type="ECO:0000313" key="1">
    <source>
        <dbReference type="EMBL" id="SEO94221.1"/>
    </source>
</evidence>
<dbReference type="RefSeq" id="WP_069465257.1">
    <property type="nucleotide sequence ID" value="NZ_FODD01000058.1"/>
</dbReference>
<keyword evidence="2" id="KW-1185">Reference proteome</keyword>
<name>A0A1H8TTM0_9ACTN</name>
<reference evidence="1 2" key="1">
    <citation type="submission" date="2016-10" db="EMBL/GenBank/DDBJ databases">
        <authorList>
            <person name="de Groot N.N."/>
        </authorList>
    </citation>
    <scope>NUCLEOTIDE SEQUENCE [LARGE SCALE GENOMIC DNA]</scope>
    <source>
        <strain evidence="1 2">CGMCC 4.2026</strain>
    </source>
</reference>
<gene>
    <name evidence="1" type="ORF">SAMN05216267_105819</name>
</gene>
<dbReference type="STRING" id="310780.SAMN05216267_105819"/>
<dbReference type="EMBL" id="FODD01000058">
    <property type="protein sequence ID" value="SEO94221.1"/>
    <property type="molecule type" value="Genomic_DNA"/>
</dbReference>
<dbReference type="Proteomes" id="UP000181951">
    <property type="component" value="Unassembled WGS sequence"/>
</dbReference>
<accession>A0A1H8TTM0</accession>
<organism evidence="1 2">
    <name type="scientific">Actinacidiphila rubida</name>
    <dbReference type="NCBI Taxonomy" id="310780"/>
    <lineage>
        <taxon>Bacteria</taxon>
        <taxon>Bacillati</taxon>
        <taxon>Actinomycetota</taxon>
        <taxon>Actinomycetes</taxon>
        <taxon>Kitasatosporales</taxon>
        <taxon>Streptomycetaceae</taxon>
        <taxon>Actinacidiphila</taxon>
    </lineage>
</organism>
<proteinExistence type="predicted"/>
<evidence type="ECO:0000313" key="2">
    <source>
        <dbReference type="Proteomes" id="UP000181951"/>
    </source>
</evidence>
<dbReference type="AlphaFoldDB" id="A0A1H8TTM0"/>